<evidence type="ECO:0000313" key="12">
    <source>
        <dbReference type="Proteomes" id="UP001219567"/>
    </source>
</evidence>
<proteinExistence type="inferred from homology"/>
<evidence type="ECO:0000256" key="6">
    <source>
        <dbReference type="ARBA" id="ARBA00025785"/>
    </source>
</evidence>
<dbReference type="FunFam" id="3.40.640.10:FF:000012">
    <property type="entry name" value="alanine aminotransferase 2"/>
    <property type="match status" value="1"/>
</dbReference>
<evidence type="ECO:0000256" key="1">
    <source>
        <dbReference type="ARBA" id="ARBA00001933"/>
    </source>
</evidence>
<evidence type="ECO:0000256" key="4">
    <source>
        <dbReference type="ARBA" id="ARBA00022679"/>
    </source>
</evidence>
<comment type="similarity">
    <text evidence="6">Belongs to the class-I pyridoxal-phosphate-dependent aminotransferase family. Alanine aminotransferase subfamily.</text>
</comment>
<dbReference type="InterPro" id="IPR015424">
    <property type="entry name" value="PyrdxlP-dep_Trfase"/>
</dbReference>
<dbReference type="SUPFAM" id="SSF53383">
    <property type="entry name" value="PLP-dependent transferases"/>
    <property type="match status" value="1"/>
</dbReference>
<dbReference type="Gene3D" id="3.90.1150.10">
    <property type="entry name" value="Aspartate Aminotransferase, domain 1"/>
    <property type="match status" value="1"/>
</dbReference>
<dbReference type="AlphaFoldDB" id="A0AAJ6CGL5"/>
<reference evidence="11 12" key="1">
    <citation type="submission" date="2023-03" db="EMBL/GenBank/DDBJ databases">
        <title>Mating type loci evolution in Malassezia.</title>
        <authorList>
            <person name="Coelho M.A."/>
        </authorList>
    </citation>
    <scope>NUCLEOTIDE SEQUENCE [LARGE SCALE GENOMIC DNA]</scope>
    <source>
        <strain evidence="11 12">CBS 9725</strain>
    </source>
</reference>
<dbReference type="Gene3D" id="1.10.287.1970">
    <property type="match status" value="1"/>
</dbReference>
<evidence type="ECO:0000256" key="7">
    <source>
        <dbReference type="ARBA" id="ARBA00077894"/>
    </source>
</evidence>
<dbReference type="Proteomes" id="UP001219567">
    <property type="component" value="Chromosome 2"/>
</dbReference>
<dbReference type="CDD" id="cd00609">
    <property type="entry name" value="AAT_like"/>
    <property type="match status" value="1"/>
</dbReference>
<evidence type="ECO:0000256" key="9">
    <source>
        <dbReference type="ARBA" id="ARBA00080525"/>
    </source>
</evidence>
<dbReference type="PANTHER" id="PTHR11751">
    <property type="entry name" value="ALANINE AMINOTRANSFERASE"/>
    <property type="match status" value="1"/>
</dbReference>
<dbReference type="InterPro" id="IPR045088">
    <property type="entry name" value="ALAT1/2-like"/>
</dbReference>
<keyword evidence="3 11" id="KW-0032">Aminotransferase</keyword>
<evidence type="ECO:0000313" key="11">
    <source>
        <dbReference type="EMBL" id="WFC99477.1"/>
    </source>
</evidence>
<accession>A0AAJ6CGL5</accession>
<dbReference type="FunFam" id="1.10.287.1970:FF:000001">
    <property type="entry name" value="Alanine aminotransferase 2"/>
    <property type="match status" value="1"/>
</dbReference>
<dbReference type="InterPro" id="IPR015422">
    <property type="entry name" value="PyrdxlP-dep_Trfase_small"/>
</dbReference>
<dbReference type="FunFam" id="3.90.1150.10:FF:000151">
    <property type="entry name" value="Alanine aminotransferase 2"/>
    <property type="match status" value="1"/>
</dbReference>
<keyword evidence="5" id="KW-0663">Pyridoxal phosphate</keyword>
<dbReference type="GO" id="GO:0030170">
    <property type="term" value="F:pyridoxal phosphate binding"/>
    <property type="evidence" value="ECO:0007669"/>
    <property type="project" value="InterPro"/>
</dbReference>
<dbReference type="Gene3D" id="3.40.640.10">
    <property type="entry name" value="Type I PLP-dependent aspartate aminotransferase-like (Major domain)"/>
    <property type="match status" value="1"/>
</dbReference>
<evidence type="ECO:0000256" key="2">
    <source>
        <dbReference type="ARBA" id="ARBA00011738"/>
    </source>
</evidence>
<protein>
    <recommendedName>
        <fullName evidence="7">Glutamate pyruvate transaminase</fullName>
    </recommendedName>
    <alternativeName>
        <fullName evidence="8">Glutamic--alanine transaminase</fullName>
    </alternativeName>
    <alternativeName>
        <fullName evidence="9">Glutamic--pyruvic transaminase</fullName>
    </alternativeName>
</protein>
<name>A0AAJ6CGL5_9BASI</name>
<sequence>MPSRGKTLTKASINPNVLNVEYAVRGGIPAIAAKYQDELDHGKKLAFDSIVWTNIGNPQQLPNLAQPPLSFWRQVAALTEYPSLLDAPKETRDSLFPIDAQQRAKELLKAFGSVGAYTGSKGVALVRQHVAEFVEERDGYPEDIENIYLSTGASGGILTLFQTFFRPGKDAILIPIPQYPLYSAAVSLYDLTAAHYQLDPNKNWEAALNSVHDSLREAREQGKTPRAIVVINPGNPTGSCMSRAEIEAIIKIAYEEELVIFADEVYQRNVYQSEHPFISFRKVLLDFGKSSKEYEQKISQTVELVSSHSISKGFSGECGRRGGYYQLTNIDSDVEAQVNKLVSVSLCPPVQGQIGVDMLVKPPKEGEPSYELYAKEVDEIRSTLEHRSDLIAKRLDSLDGIHVRPAMGALYLFPQLHLSKKAWDQAKSHNKKVDELYCMELLDKTGICVVPGAGFGEEPVQLEDGSCHAYFRTTMLAKATDEFVDRFVEFHKGFMARYKDSTEST</sequence>
<evidence type="ECO:0000256" key="3">
    <source>
        <dbReference type="ARBA" id="ARBA00022576"/>
    </source>
</evidence>
<evidence type="ECO:0000256" key="5">
    <source>
        <dbReference type="ARBA" id="ARBA00022898"/>
    </source>
</evidence>
<dbReference type="GO" id="GO:0008483">
    <property type="term" value="F:transaminase activity"/>
    <property type="evidence" value="ECO:0007669"/>
    <property type="project" value="UniProtKB-KW"/>
</dbReference>
<evidence type="ECO:0000256" key="8">
    <source>
        <dbReference type="ARBA" id="ARBA00078532"/>
    </source>
</evidence>
<dbReference type="Pfam" id="PF00155">
    <property type="entry name" value="Aminotran_1_2"/>
    <property type="match status" value="1"/>
</dbReference>
<feature type="domain" description="Aminotransferase class I/classII large" evidence="10">
    <location>
        <begin position="98"/>
        <end position="489"/>
    </location>
</feature>
<evidence type="ECO:0000259" key="10">
    <source>
        <dbReference type="Pfam" id="PF00155"/>
    </source>
</evidence>
<keyword evidence="12" id="KW-1185">Reference proteome</keyword>
<comment type="subunit">
    <text evidence="2">Homodimer.</text>
</comment>
<organism evidence="11 12">
    <name type="scientific">Malassezia yamatoensis</name>
    <dbReference type="NCBI Taxonomy" id="253288"/>
    <lineage>
        <taxon>Eukaryota</taxon>
        <taxon>Fungi</taxon>
        <taxon>Dikarya</taxon>
        <taxon>Basidiomycota</taxon>
        <taxon>Ustilaginomycotina</taxon>
        <taxon>Malasseziomycetes</taxon>
        <taxon>Malasseziales</taxon>
        <taxon>Malasseziaceae</taxon>
        <taxon>Malassezia</taxon>
    </lineage>
</organism>
<dbReference type="EMBL" id="CP119944">
    <property type="protein sequence ID" value="WFC99477.1"/>
    <property type="molecule type" value="Genomic_DNA"/>
</dbReference>
<dbReference type="InterPro" id="IPR015421">
    <property type="entry name" value="PyrdxlP-dep_Trfase_major"/>
</dbReference>
<dbReference type="InterPro" id="IPR004839">
    <property type="entry name" value="Aminotransferase_I/II_large"/>
</dbReference>
<keyword evidence="4 11" id="KW-0808">Transferase</keyword>
<gene>
    <name evidence="11" type="primary">ALT1</name>
    <name evidence="11" type="ORF">MYAM1_002222</name>
</gene>
<dbReference type="PANTHER" id="PTHR11751:SF29">
    <property type="entry name" value="ALANINE TRANSAMINASE"/>
    <property type="match status" value="1"/>
</dbReference>
<comment type="cofactor">
    <cofactor evidence="1">
        <name>pyridoxal 5'-phosphate</name>
        <dbReference type="ChEBI" id="CHEBI:597326"/>
    </cofactor>
</comment>